<comment type="caution">
    <text evidence="4">The sequence shown here is derived from an EMBL/GenBank/DDBJ whole genome shotgun (WGS) entry which is preliminary data.</text>
</comment>
<keyword evidence="5" id="KW-1185">Reference proteome</keyword>
<dbReference type="OrthoDB" id="3815872at2"/>
<reference evidence="4 5" key="1">
    <citation type="submission" date="2018-05" db="EMBL/GenBank/DDBJ databases">
        <title>Nocardioides silvaticus genome.</title>
        <authorList>
            <person name="Li C."/>
            <person name="Wang G."/>
        </authorList>
    </citation>
    <scope>NUCLEOTIDE SEQUENCE [LARGE SCALE GENOMIC DNA]</scope>
    <source>
        <strain evidence="4 5">CCTCC AB 2018079</strain>
    </source>
</reference>
<gene>
    <name evidence="4" type="ORF">DJ010_11545</name>
</gene>
<feature type="domain" description="Gfo/Idh/MocA-like oxidoreductase N-terminal" evidence="2">
    <location>
        <begin position="1"/>
        <end position="114"/>
    </location>
</feature>
<dbReference type="EMBL" id="QGDD01000004">
    <property type="protein sequence ID" value="PWN03000.1"/>
    <property type="molecule type" value="Genomic_DNA"/>
</dbReference>
<dbReference type="InterPro" id="IPR000683">
    <property type="entry name" value="Gfo/Idh/MocA-like_OxRdtase_N"/>
</dbReference>
<organism evidence="4 5">
    <name type="scientific">Nocardioides silvaticus</name>
    <dbReference type="NCBI Taxonomy" id="2201891"/>
    <lineage>
        <taxon>Bacteria</taxon>
        <taxon>Bacillati</taxon>
        <taxon>Actinomycetota</taxon>
        <taxon>Actinomycetes</taxon>
        <taxon>Propionibacteriales</taxon>
        <taxon>Nocardioidaceae</taxon>
        <taxon>Nocardioides</taxon>
    </lineage>
</organism>
<evidence type="ECO:0000259" key="3">
    <source>
        <dbReference type="Pfam" id="PF22725"/>
    </source>
</evidence>
<dbReference type="Proteomes" id="UP000245507">
    <property type="component" value="Unassembled WGS sequence"/>
</dbReference>
<accession>A0A316TEW9</accession>
<evidence type="ECO:0000256" key="1">
    <source>
        <dbReference type="ARBA" id="ARBA00023002"/>
    </source>
</evidence>
<dbReference type="RefSeq" id="WP_109693802.1">
    <property type="nucleotide sequence ID" value="NZ_QGDD01000004.1"/>
</dbReference>
<dbReference type="AlphaFoldDB" id="A0A316TEW9"/>
<dbReference type="PANTHER" id="PTHR43818:SF11">
    <property type="entry name" value="BCDNA.GH03377"/>
    <property type="match status" value="1"/>
</dbReference>
<name>A0A316TEW9_9ACTN</name>
<dbReference type="PANTHER" id="PTHR43818">
    <property type="entry name" value="BCDNA.GH03377"/>
    <property type="match status" value="1"/>
</dbReference>
<dbReference type="GO" id="GO:0000166">
    <property type="term" value="F:nucleotide binding"/>
    <property type="evidence" value="ECO:0007669"/>
    <property type="project" value="InterPro"/>
</dbReference>
<dbReference type="Pfam" id="PF01408">
    <property type="entry name" value="GFO_IDH_MocA"/>
    <property type="match status" value="1"/>
</dbReference>
<dbReference type="InterPro" id="IPR055170">
    <property type="entry name" value="GFO_IDH_MocA-like_dom"/>
</dbReference>
<dbReference type="GO" id="GO:0016491">
    <property type="term" value="F:oxidoreductase activity"/>
    <property type="evidence" value="ECO:0007669"/>
    <property type="project" value="UniProtKB-KW"/>
</dbReference>
<feature type="domain" description="GFO/IDH/MocA-like oxidoreductase" evidence="3">
    <location>
        <begin position="154"/>
        <end position="237"/>
    </location>
</feature>
<dbReference type="InterPro" id="IPR036291">
    <property type="entry name" value="NAD(P)-bd_dom_sf"/>
</dbReference>
<dbReference type="Gene3D" id="3.40.50.720">
    <property type="entry name" value="NAD(P)-binding Rossmann-like Domain"/>
    <property type="match status" value="1"/>
</dbReference>
<dbReference type="InterPro" id="IPR050463">
    <property type="entry name" value="Gfo/Idh/MocA_oxidrdct_glycsds"/>
</dbReference>
<proteinExistence type="predicted"/>
<dbReference type="Pfam" id="PF22725">
    <property type="entry name" value="GFO_IDH_MocA_C3"/>
    <property type="match status" value="1"/>
</dbReference>
<evidence type="ECO:0000259" key="2">
    <source>
        <dbReference type="Pfam" id="PF01408"/>
    </source>
</evidence>
<dbReference type="SUPFAM" id="SSF55347">
    <property type="entry name" value="Glyceraldehyde-3-phosphate dehydrogenase-like, C-terminal domain"/>
    <property type="match status" value="1"/>
</dbReference>
<dbReference type="Gene3D" id="3.30.360.10">
    <property type="entry name" value="Dihydrodipicolinate Reductase, domain 2"/>
    <property type="match status" value="1"/>
</dbReference>
<keyword evidence="1" id="KW-0560">Oxidoreductase</keyword>
<evidence type="ECO:0000313" key="4">
    <source>
        <dbReference type="EMBL" id="PWN03000.1"/>
    </source>
</evidence>
<dbReference type="SUPFAM" id="SSF51735">
    <property type="entry name" value="NAD(P)-binding Rossmann-fold domains"/>
    <property type="match status" value="1"/>
</dbReference>
<protein>
    <submittedName>
        <fullName evidence="4">Oxidoreductase</fullName>
    </submittedName>
</protein>
<sequence>MRFGLIGTGPWASMVHGPGLAAAPEVELVGVWGRSAEHCTALAADLGTTAYDDAAALFADVEAVAFAVPPEVQADLAVRAAADGCHLLLEKPVATSVEDARAVRDAADRAGVSSVVFFTDRFIAPSRAWFDEVQATGGWRGGWLRWFSALEDPDNPFGASPWRHEKGALWDIGPHAISTLTAALGPVTRVRAVGGERDLVVLTFTHESGATSTVTLTAYAPLPATGFDAGVWGEAGVLPMPPRPNNANLEAFQVAAAELVTAVTDGRPHPADLALGTHVVELLAEAAAQLGARKED</sequence>
<evidence type="ECO:0000313" key="5">
    <source>
        <dbReference type="Proteomes" id="UP000245507"/>
    </source>
</evidence>